<dbReference type="SUPFAM" id="SSF51182">
    <property type="entry name" value="RmlC-like cupins"/>
    <property type="match status" value="1"/>
</dbReference>
<evidence type="ECO:0000313" key="4">
    <source>
        <dbReference type="Proteomes" id="UP001462640"/>
    </source>
</evidence>
<dbReference type="RefSeq" id="WP_347605827.1">
    <property type="nucleotide sequence ID" value="NZ_JBDPZC010000001.1"/>
</dbReference>
<dbReference type="InterPro" id="IPR014710">
    <property type="entry name" value="RmlC-like_jellyroll"/>
</dbReference>
<name>A0ABV0G9I1_9BURK</name>
<dbReference type="InterPro" id="IPR011051">
    <property type="entry name" value="RmlC_Cupin_sf"/>
</dbReference>
<organism evidence="3 4">
    <name type="scientific">Roseateles flavus</name>
    <dbReference type="NCBI Taxonomy" id="3149041"/>
    <lineage>
        <taxon>Bacteria</taxon>
        <taxon>Pseudomonadati</taxon>
        <taxon>Pseudomonadota</taxon>
        <taxon>Betaproteobacteria</taxon>
        <taxon>Burkholderiales</taxon>
        <taxon>Sphaerotilaceae</taxon>
        <taxon>Roseateles</taxon>
    </lineage>
</organism>
<dbReference type="InterPro" id="IPR013096">
    <property type="entry name" value="Cupin_2"/>
</dbReference>
<keyword evidence="1" id="KW-0479">Metal-binding</keyword>
<gene>
    <name evidence="3" type="ORF">ABDJ40_02910</name>
</gene>
<evidence type="ECO:0000259" key="2">
    <source>
        <dbReference type="Pfam" id="PF07883"/>
    </source>
</evidence>
<accession>A0ABV0G9I1</accession>
<keyword evidence="4" id="KW-1185">Reference proteome</keyword>
<dbReference type="Gene3D" id="2.60.120.10">
    <property type="entry name" value="Jelly Rolls"/>
    <property type="match status" value="1"/>
</dbReference>
<comment type="caution">
    <text evidence="3">The sequence shown here is derived from an EMBL/GenBank/DDBJ whole genome shotgun (WGS) entry which is preliminary data.</text>
</comment>
<proteinExistence type="predicted"/>
<feature type="domain" description="Cupin type-2" evidence="2">
    <location>
        <begin position="49"/>
        <end position="117"/>
    </location>
</feature>
<evidence type="ECO:0000313" key="3">
    <source>
        <dbReference type="EMBL" id="MEO3711710.1"/>
    </source>
</evidence>
<dbReference type="InterPro" id="IPR051610">
    <property type="entry name" value="GPI/OXD"/>
</dbReference>
<reference evidence="3 4" key="1">
    <citation type="submission" date="2024-05" db="EMBL/GenBank/DDBJ databases">
        <title>Roseateles sp. 2.12 16S ribosomal RNA gene Genome sequencing and assembly.</title>
        <authorList>
            <person name="Woo H."/>
        </authorList>
    </citation>
    <scope>NUCLEOTIDE SEQUENCE [LARGE SCALE GENOMIC DNA]</scope>
    <source>
        <strain evidence="3 4">2.12</strain>
    </source>
</reference>
<evidence type="ECO:0000256" key="1">
    <source>
        <dbReference type="ARBA" id="ARBA00022723"/>
    </source>
</evidence>
<protein>
    <submittedName>
        <fullName evidence="3">Cupin domain-containing protein</fullName>
    </submittedName>
</protein>
<dbReference type="Pfam" id="PF07883">
    <property type="entry name" value="Cupin_2"/>
    <property type="match status" value="1"/>
</dbReference>
<dbReference type="EMBL" id="JBDPZC010000001">
    <property type="protein sequence ID" value="MEO3711710.1"/>
    <property type="molecule type" value="Genomic_DNA"/>
</dbReference>
<dbReference type="Proteomes" id="UP001462640">
    <property type="component" value="Unassembled WGS sequence"/>
</dbReference>
<sequence>MAGPRALLSRAAIEALPVQEKTHLLDPHAVRQARFLSPATGMEQLGCQLMSLAPGRSSAEYHRHLYEEQCFYVLSGEGRVLIEDQWHPLRTGDFLGFAARGEAHSIHNSGSEPLLMFAARIHLEQDVCDYPHQGKRLYMNGEEEVLVALAEVRRA</sequence>
<dbReference type="PANTHER" id="PTHR35848">
    <property type="entry name" value="OXALATE-BINDING PROTEIN"/>
    <property type="match status" value="1"/>
</dbReference>